<keyword evidence="1" id="KW-0645">Protease</keyword>
<dbReference type="Proteomes" id="UP001281147">
    <property type="component" value="Unassembled WGS sequence"/>
</dbReference>
<accession>A0ACC3MSM1</accession>
<evidence type="ECO:0000313" key="1">
    <source>
        <dbReference type="EMBL" id="KAK3702819.1"/>
    </source>
</evidence>
<keyword evidence="1" id="KW-0378">Hydrolase</keyword>
<dbReference type="EMBL" id="JAUTXU010000159">
    <property type="protein sequence ID" value="KAK3702819.1"/>
    <property type="molecule type" value="Genomic_DNA"/>
</dbReference>
<name>A0ACC3MSM1_9PEZI</name>
<protein>
    <submittedName>
        <fullName evidence="1">Cysteine protease</fullName>
    </submittedName>
</protein>
<comment type="caution">
    <text evidence="1">The sequence shown here is derived from an EMBL/GenBank/DDBJ whole genome shotgun (WGS) entry which is preliminary data.</text>
</comment>
<evidence type="ECO:0000313" key="2">
    <source>
        <dbReference type="Proteomes" id="UP001281147"/>
    </source>
</evidence>
<reference evidence="1" key="1">
    <citation type="submission" date="2023-07" db="EMBL/GenBank/DDBJ databases">
        <title>Black Yeasts Isolated from many extreme environments.</title>
        <authorList>
            <person name="Coleine C."/>
            <person name="Stajich J.E."/>
            <person name="Selbmann L."/>
        </authorList>
    </citation>
    <scope>NUCLEOTIDE SEQUENCE</scope>
    <source>
        <strain evidence="1">CCFEE 5714</strain>
    </source>
</reference>
<gene>
    <name evidence="1" type="primary">RIM13_2</name>
    <name evidence="1" type="ORF">LTR37_014803</name>
</gene>
<proteinExistence type="predicted"/>
<sequence>MSLPSKDLEELKSDAERLDAQLLRSSSKDEALEVAIKAAETSMRALKLAQDPIEKSKLSTRVKQMLEEAERIKMSTDWRKAVQHRPSLNGSSSTKADTVARARTLQEPQSTRKLPNHEQILLLRASYLNGFKFPPWTTPPESSEFELKDGESLFLDTPELPLSEFQEDVLDDWKRPPDALPPPSWFPGDRTNLGPAMSFTRSIDLVQDAATDCSVVASLCAGVARAAKGHNKILRSVLHPYDATSGHPLISKNGKYVVRLNFNGCYRRVVVDDRLPTSSTSRIIHVVDRHNPGLLWPALIEKAYLKVRGGYDFPGSNSGTDLWILTGWVPEQVFLQADEMEPDRFWERIWNAFNYGDVLITMGTGKMSCRTERELGLAGEHDYAVLDLKVVDGQRLFLIKNPWCEGTSWKGKLKGGQPSLNNGDGQSAEFDAPLIDLANTDEPVQNSRDLMNADDQLSPGTFWMDIDNVIQYFESIYLNWNPGLFTSRQDMHFAWDLSPPDTRVSRTRGRFASLSRHPQFTVTMEKGGILWILLWRHFQNAVPADATVEEIEADRYGIELSGHVSLNAFSSGGHRVLLLDSAVEKGWFVDSPQTLLKLECKPGETHTLVPAEQELPAIRHTFTISAFSNSKTVLAEASARYQHATTCSGSWVKGTAGGNAHSPTYSRNPQFSIAVPYSTSISLLLESMTDELNVHFKLVHSKGQRIHAIRNRDIVFDSKDYRRGCCTAECAQLEVGQYTIICSTFEPQQLGDFTLLVESNQPVQVVALPREGAGRVRLELSAIAFKQGQSKIAAPLVPRRLAKLYAIARYLDVRGSSDFLERSTSSNRSLIRMSIELGRGPERRILMASNGGEYSDSAGGIRTEDLDLQPDMRCFGEIWIVLDRLYVSAEGREERLSVELYVDQPDAVSCGVWRDFED</sequence>
<keyword evidence="2" id="KW-1185">Reference proteome</keyword>
<organism evidence="1 2">
    <name type="scientific">Vermiconidia calcicola</name>
    <dbReference type="NCBI Taxonomy" id="1690605"/>
    <lineage>
        <taxon>Eukaryota</taxon>
        <taxon>Fungi</taxon>
        <taxon>Dikarya</taxon>
        <taxon>Ascomycota</taxon>
        <taxon>Pezizomycotina</taxon>
        <taxon>Dothideomycetes</taxon>
        <taxon>Dothideomycetidae</taxon>
        <taxon>Mycosphaerellales</taxon>
        <taxon>Extremaceae</taxon>
        <taxon>Vermiconidia</taxon>
    </lineage>
</organism>